<dbReference type="EMBL" id="NBWU01000001">
    <property type="protein sequence ID" value="PCE65960.1"/>
    <property type="molecule type" value="Genomic_DNA"/>
</dbReference>
<dbReference type="PANTHER" id="PTHR12558:SF13">
    <property type="entry name" value="CELL DIVISION CYCLE PROTEIN 27 HOMOLOG"/>
    <property type="match status" value="1"/>
</dbReference>
<dbReference type="AlphaFoldDB" id="A0A2A4GDB3"/>
<dbReference type="Pfam" id="PF13174">
    <property type="entry name" value="TPR_6"/>
    <property type="match status" value="1"/>
</dbReference>
<dbReference type="InterPro" id="IPR011990">
    <property type="entry name" value="TPR-like_helical_dom_sf"/>
</dbReference>
<dbReference type="SMART" id="SM00028">
    <property type="entry name" value="TPR"/>
    <property type="match status" value="6"/>
</dbReference>
<comment type="caution">
    <text evidence="3">The sequence shown here is derived from an EMBL/GenBank/DDBJ whole genome shotgun (WGS) entry which is preliminary data.</text>
</comment>
<feature type="repeat" description="TPR" evidence="1">
    <location>
        <begin position="305"/>
        <end position="338"/>
    </location>
</feature>
<evidence type="ECO:0000256" key="1">
    <source>
        <dbReference type="PROSITE-ProRule" id="PRU00339"/>
    </source>
</evidence>
<dbReference type="Pfam" id="PF13432">
    <property type="entry name" value="TPR_16"/>
    <property type="match status" value="1"/>
</dbReference>
<keyword evidence="4" id="KW-1185">Reference proteome</keyword>
<dbReference type="PROSITE" id="PS50005">
    <property type="entry name" value="TPR"/>
    <property type="match status" value="2"/>
</dbReference>
<feature type="transmembrane region" description="Helical" evidence="2">
    <location>
        <begin position="21"/>
        <end position="41"/>
    </location>
</feature>
<dbReference type="Pfam" id="PF14559">
    <property type="entry name" value="TPR_19"/>
    <property type="match status" value="1"/>
</dbReference>
<protein>
    <submittedName>
        <fullName evidence="3">Uncharacterized protein</fullName>
    </submittedName>
</protein>
<dbReference type="InterPro" id="IPR019734">
    <property type="entry name" value="TPR_rpt"/>
</dbReference>
<organism evidence="3 4">
    <name type="scientific">Sediminicola luteus</name>
    <dbReference type="NCBI Taxonomy" id="319238"/>
    <lineage>
        <taxon>Bacteria</taxon>
        <taxon>Pseudomonadati</taxon>
        <taxon>Bacteroidota</taxon>
        <taxon>Flavobacteriia</taxon>
        <taxon>Flavobacteriales</taxon>
        <taxon>Flavobacteriaceae</taxon>
        <taxon>Sediminicola</taxon>
    </lineage>
</organism>
<sequence>MVRPRIPFQSGINISIKPKQMRFFFFGFLCFPIVLMGQQSLKIADSLFLIEDYYGALTYYQKDGSLQAQQQMALAYERIDEPKKAISAYEHVIGKDSYRIKARYALGKLYLKQKQPQKAISTFEALVQDRPNQPNFNYYLAKSLLLSPAKERAEGYFLKTLNLQPKHFRASQSLAKWYLEQKNADAALAVADAALAYRPNDKVLVNFKALALYEKERYEDAIPVFQHLMALGESKSYIFHKLASCQIKSFEYADAIATYQLMHTVLGPTFETLKNIGQLYEREHFPDSAIYYTREAILFKTYTFEEEYGFIGMVQRERGQMQQALKSFQKAHEENPKDDMAFYNICTLGDQLYADKTLALKKYRQFLSLYPNSHPYMRKTVRKRIKVLDTIHTKTP</sequence>
<dbReference type="OrthoDB" id="9810596at2"/>
<name>A0A2A4GDB3_9FLAO</name>
<feature type="repeat" description="TPR" evidence="1">
    <location>
        <begin position="100"/>
        <end position="133"/>
    </location>
</feature>
<reference evidence="3 4" key="1">
    <citation type="submission" date="2017-04" db="EMBL/GenBank/DDBJ databases">
        <title>A new member of the family Flavobacteriaceae isolated from ascidians.</title>
        <authorList>
            <person name="Chen L."/>
        </authorList>
    </citation>
    <scope>NUCLEOTIDE SEQUENCE [LARGE SCALE GENOMIC DNA]</scope>
    <source>
        <strain evidence="3 4">HQA918</strain>
    </source>
</reference>
<proteinExistence type="predicted"/>
<dbReference type="SUPFAM" id="SSF48452">
    <property type="entry name" value="TPR-like"/>
    <property type="match status" value="1"/>
</dbReference>
<keyword evidence="2" id="KW-1133">Transmembrane helix</keyword>
<keyword evidence="2" id="KW-0812">Transmembrane</keyword>
<dbReference type="PANTHER" id="PTHR12558">
    <property type="entry name" value="CELL DIVISION CYCLE 16,23,27"/>
    <property type="match status" value="1"/>
</dbReference>
<gene>
    <name evidence="3" type="ORF">B7P33_01265</name>
</gene>
<dbReference type="Proteomes" id="UP000219559">
    <property type="component" value="Unassembled WGS sequence"/>
</dbReference>
<dbReference type="Gene3D" id="1.25.40.10">
    <property type="entry name" value="Tetratricopeptide repeat domain"/>
    <property type="match status" value="2"/>
</dbReference>
<accession>A0A2A4GDB3</accession>
<keyword evidence="1" id="KW-0802">TPR repeat</keyword>
<evidence type="ECO:0000256" key="2">
    <source>
        <dbReference type="SAM" id="Phobius"/>
    </source>
</evidence>
<keyword evidence="2" id="KW-0472">Membrane</keyword>
<evidence type="ECO:0000313" key="4">
    <source>
        <dbReference type="Proteomes" id="UP000219559"/>
    </source>
</evidence>
<evidence type="ECO:0000313" key="3">
    <source>
        <dbReference type="EMBL" id="PCE65960.1"/>
    </source>
</evidence>